<dbReference type="InterPro" id="IPR000477">
    <property type="entry name" value="RT_dom"/>
</dbReference>
<accession>A0A8R7P4B6</accession>
<dbReference type="PANTHER" id="PTHR37984:SF5">
    <property type="entry name" value="PROTEIN NYNRIN-LIKE"/>
    <property type="match status" value="1"/>
</dbReference>
<dbReference type="Proteomes" id="UP000015106">
    <property type="component" value="Chromosome 1"/>
</dbReference>
<evidence type="ECO:0000256" key="1">
    <source>
        <dbReference type="ARBA" id="ARBA00023268"/>
    </source>
</evidence>
<dbReference type="PROSITE" id="PS50878">
    <property type="entry name" value="RT_POL"/>
    <property type="match status" value="1"/>
</dbReference>
<reference evidence="4" key="1">
    <citation type="journal article" date="2013" name="Nature">
        <title>Draft genome of the wheat A-genome progenitor Triticum urartu.</title>
        <authorList>
            <person name="Ling H.Q."/>
            <person name="Zhao S."/>
            <person name="Liu D."/>
            <person name="Wang J."/>
            <person name="Sun H."/>
            <person name="Zhang C."/>
            <person name="Fan H."/>
            <person name="Li D."/>
            <person name="Dong L."/>
            <person name="Tao Y."/>
            <person name="Gao C."/>
            <person name="Wu H."/>
            <person name="Li Y."/>
            <person name="Cui Y."/>
            <person name="Guo X."/>
            <person name="Zheng S."/>
            <person name="Wang B."/>
            <person name="Yu K."/>
            <person name="Liang Q."/>
            <person name="Yang W."/>
            <person name="Lou X."/>
            <person name="Chen J."/>
            <person name="Feng M."/>
            <person name="Jian J."/>
            <person name="Zhang X."/>
            <person name="Luo G."/>
            <person name="Jiang Y."/>
            <person name="Liu J."/>
            <person name="Wang Z."/>
            <person name="Sha Y."/>
            <person name="Zhang B."/>
            <person name="Wu H."/>
            <person name="Tang D."/>
            <person name="Shen Q."/>
            <person name="Xue P."/>
            <person name="Zou S."/>
            <person name="Wang X."/>
            <person name="Liu X."/>
            <person name="Wang F."/>
            <person name="Yang Y."/>
            <person name="An X."/>
            <person name="Dong Z."/>
            <person name="Zhang K."/>
            <person name="Zhang X."/>
            <person name="Luo M.C."/>
            <person name="Dvorak J."/>
            <person name="Tong Y."/>
            <person name="Wang J."/>
            <person name="Yang H."/>
            <person name="Li Z."/>
            <person name="Wang D."/>
            <person name="Zhang A."/>
            <person name="Wang J."/>
        </authorList>
    </citation>
    <scope>NUCLEOTIDE SEQUENCE</scope>
    <source>
        <strain evidence="4">cv. G1812</strain>
    </source>
</reference>
<proteinExistence type="predicted"/>
<dbReference type="InterPro" id="IPR041577">
    <property type="entry name" value="RT_RNaseH_2"/>
</dbReference>
<dbReference type="FunFam" id="3.30.70.270:FF:000003">
    <property type="entry name" value="Transposon Ty3-G Gag-Pol polyprotein"/>
    <property type="match status" value="1"/>
</dbReference>
<dbReference type="FunFam" id="3.30.70.270:FF:000020">
    <property type="entry name" value="Transposon Tf2-6 polyprotein-like Protein"/>
    <property type="match status" value="1"/>
</dbReference>
<dbReference type="PANTHER" id="PTHR37984">
    <property type="entry name" value="PROTEIN CBG26694"/>
    <property type="match status" value="1"/>
</dbReference>
<dbReference type="Pfam" id="PF00078">
    <property type="entry name" value="RVT_1"/>
    <property type="match status" value="1"/>
</dbReference>
<dbReference type="EnsemblPlants" id="TuG1812G0100002221.01.T01">
    <property type="protein sequence ID" value="TuG1812G0100002221.01.T01"/>
    <property type="gene ID" value="TuG1812G0100002221.01"/>
</dbReference>
<dbReference type="CDD" id="cd09274">
    <property type="entry name" value="RNase_HI_RT_Ty3"/>
    <property type="match status" value="1"/>
</dbReference>
<dbReference type="InterPro" id="IPR041588">
    <property type="entry name" value="Integrase_H2C2"/>
</dbReference>
<evidence type="ECO:0000313" key="4">
    <source>
        <dbReference type="Proteomes" id="UP000015106"/>
    </source>
</evidence>
<protein>
    <recommendedName>
        <fullName evidence="2">Reverse transcriptase domain-containing protein</fullName>
    </recommendedName>
</protein>
<organism evidence="3 4">
    <name type="scientific">Triticum urartu</name>
    <name type="common">Red wild einkorn</name>
    <name type="synonym">Crithodium urartu</name>
    <dbReference type="NCBI Taxonomy" id="4572"/>
    <lineage>
        <taxon>Eukaryota</taxon>
        <taxon>Viridiplantae</taxon>
        <taxon>Streptophyta</taxon>
        <taxon>Embryophyta</taxon>
        <taxon>Tracheophyta</taxon>
        <taxon>Spermatophyta</taxon>
        <taxon>Magnoliopsida</taxon>
        <taxon>Liliopsida</taxon>
        <taxon>Poales</taxon>
        <taxon>Poaceae</taxon>
        <taxon>BOP clade</taxon>
        <taxon>Pooideae</taxon>
        <taxon>Triticodae</taxon>
        <taxon>Triticeae</taxon>
        <taxon>Triticinae</taxon>
        <taxon>Triticum</taxon>
    </lineage>
</organism>
<dbReference type="InterPro" id="IPR043128">
    <property type="entry name" value="Rev_trsase/Diguanyl_cyclase"/>
</dbReference>
<dbReference type="GO" id="GO:0003824">
    <property type="term" value="F:catalytic activity"/>
    <property type="evidence" value="ECO:0007669"/>
    <property type="project" value="UniProtKB-KW"/>
</dbReference>
<name>A0A8R7P4B6_TRIUA</name>
<dbReference type="InterPro" id="IPR043502">
    <property type="entry name" value="DNA/RNA_pol_sf"/>
</dbReference>
<dbReference type="InterPro" id="IPR050951">
    <property type="entry name" value="Retrovirus_Pol_polyprotein"/>
</dbReference>
<dbReference type="Gene3D" id="1.10.340.70">
    <property type="match status" value="1"/>
</dbReference>
<reference evidence="3" key="2">
    <citation type="submission" date="2018-03" db="EMBL/GenBank/DDBJ databases">
        <title>The Triticum urartu genome reveals the dynamic nature of wheat genome evolution.</title>
        <authorList>
            <person name="Ling H."/>
            <person name="Ma B."/>
            <person name="Shi X."/>
            <person name="Liu H."/>
            <person name="Dong L."/>
            <person name="Sun H."/>
            <person name="Cao Y."/>
            <person name="Gao Q."/>
            <person name="Zheng S."/>
            <person name="Li Y."/>
            <person name="Yu Y."/>
            <person name="Du H."/>
            <person name="Qi M."/>
            <person name="Li Y."/>
            <person name="Yu H."/>
            <person name="Cui Y."/>
            <person name="Wang N."/>
            <person name="Chen C."/>
            <person name="Wu H."/>
            <person name="Zhao Y."/>
            <person name="Zhang J."/>
            <person name="Li Y."/>
            <person name="Zhou W."/>
            <person name="Zhang B."/>
            <person name="Hu W."/>
            <person name="Eijk M."/>
            <person name="Tang J."/>
            <person name="Witsenboer H."/>
            <person name="Zhao S."/>
            <person name="Li Z."/>
            <person name="Zhang A."/>
            <person name="Wang D."/>
            <person name="Liang C."/>
        </authorList>
    </citation>
    <scope>NUCLEOTIDE SEQUENCE [LARGE SCALE GENOMIC DNA]</scope>
    <source>
        <strain evidence="3">cv. G1812</strain>
    </source>
</reference>
<sequence>MRPGDEPKTAFQTHHEHFEFKVMPYGVTGGPFTFQHGMHIVLGPLLRHGVLVFIDDILVFNKTLQKHIQLLREVFQRLEKYSLKLKIKKCVFAQPQLRYLGVISAEGVHTDPKNIKKVQSWSSPTSVKELRQFLGLAGYYRRFIKHYGVVSRTLTDLLKKGVTYQWTDTCEQAFQALKQALTSAPVLALPDFKQPFTVETDASDMGIGAVLMQRHHPIAFLSQALGPRHRMLSTYEKECLAILMAVERWRPYLMQSEFTIRTDHRSLTCLDDQRLTTPWQHKALSKLLGLQYKIEYRKGATNLAADALSRRPTGTNCSITVCVPTWLTQVKQGYSADSSCRDMLDKAKQGIALKGPFQVTNGLIRYKGRVWLGQNKEAQNKVLHELHSGALGGHSGVQATYNRIIRLFAWPKLKQAVKKFVGNCAICKQAKPEHVKYPGLLQPLPIPEQAWEMVTLDFVEGLPRSKGYN</sequence>
<dbReference type="Pfam" id="PF17921">
    <property type="entry name" value="Integrase_H2C2"/>
    <property type="match status" value="1"/>
</dbReference>
<dbReference type="Gene3D" id="3.30.70.270">
    <property type="match status" value="2"/>
</dbReference>
<reference evidence="3" key="3">
    <citation type="submission" date="2022-06" db="UniProtKB">
        <authorList>
            <consortium name="EnsemblPlants"/>
        </authorList>
    </citation>
    <scope>IDENTIFICATION</scope>
</reference>
<dbReference type="SUPFAM" id="SSF56672">
    <property type="entry name" value="DNA/RNA polymerases"/>
    <property type="match status" value="1"/>
</dbReference>
<dbReference type="Gramene" id="TuG1812G0100002221.01.T01">
    <property type="protein sequence ID" value="TuG1812G0100002221.01.T01"/>
    <property type="gene ID" value="TuG1812G0100002221.01"/>
</dbReference>
<evidence type="ECO:0000259" key="2">
    <source>
        <dbReference type="PROSITE" id="PS50878"/>
    </source>
</evidence>
<dbReference type="AlphaFoldDB" id="A0A8R7P4B6"/>
<dbReference type="Pfam" id="PF17919">
    <property type="entry name" value="RT_RNaseH_2"/>
    <property type="match status" value="1"/>
</dbReference>
<dbReference type="CDD" id="cd01647">
    <property type="entry name" value="RT_LTR"/>
    <property type="match status" value="1"/>
</dbReference>
<feature type="domain" description="Reverse transcriptase" evidence="2">
    <location>
        <begin position="1"/>
        <end position="104"/>
    </location>
</feature>
<keyword evidence="4" id="KW-1185">Reference proteome</keyword>
<keyword evidence="1" id="KW-0511">Multifunctional enzyme</keyword>
<dbReference type="Gene3D" id="3.10.10.10">
    <property type="entry name" value="HIV Type 1 Reverse Transcriptase, subunit A, domain 1"/>
    <property type="match status" value="1"/>
</dbReference>
<evidence type="ECO:0000313" key="3">
    <source>
        <dbReference type="EnsemblPlants" id="TuG1812G0100002221.01.T01"/>
    </source>
</evidence>